<gene>
    <name evidence="1" type="ORF">QFC22_000170</name>
</gene>
<name>A0ACC2XQD2_9TREE</name>
<protein>
    <submittedName>
        <fullName evidence="1">Uncharacterized protein</fullName>
    </submittedName>
</protein>
<sequence>MALPEGYDAFFNFPTLPNKSGYSGTCIYTKRSYLVPAKAEEGITGRLLASGTSSAGAKVSWTEAERIGGYPKDGQVEWVTGEDGAGFDPSLLDMEGRAVVLDFGFFVLFNLYCPAETNSTRLPYKLNYLCALSARIANLRSQGRNVIVVGDLNVVHRPIDSGEGGIERCAEEMKEHPARVWLAELLDGPQGMRDVTREQWNDRKGMYTCWNTKLDARASNYGSRIDYILVTPSLLPWVAYSDIQQNIYGSDHCPVYVDLHESITGEDGKEILLRDLVNSPTLSPRQGLAGTIDGERPDPPALATRYWDEYSGKQTSLKDFFGKKATAPKNAVMVKTALKGAPKGSVVVEAQRRNRERSTSANTGKITSSVSGLGVRPMTNADFAQGVSSPLNSNTVEPAASPTRKAPTSITLPLAPEINQADEDVIDLTNSTETSPVKPKRKASTSAQSTREKKPRKTATMSTEAQSDLSSFFRSPTQSLSHRRISSSAGLPASVEAGSRAEEEEADYQYAKALASAEEYVEEEDAGERSEAARRTWSNIFAKKVAPRCRVHNLPCKAFVTKISGKNKGKKFWLCSKPVGQGWDSGRSKRPREEVNPEYRCDFFLWDSAVKERELPPDATTGKSPSFLKSPSSSTGSPAAKRTA</sequence>
<dbReference type="Proteomes" id="UP001243375">
    <property type="component" value="Unassembled WGS sequence"/>
</dbReference>
<keyword evidence="2" id="KW-1185">Reference proteome</keyword>
<comment type="caution">
    <text evidence="1">The sequence shown here is derived from an EMBL/GenBank/DDBJ whole genome shotgun (WGS) entry which is preliminary data.</text>
</comment>
<accession>A0ACC2XQD2</accession>
<proteinExistence type="predicted"/>
<organism evidence="1 2">
    <name type="scientific">Naganishia vaughanmartiniae</name>
    <dbReference type="NCBI Taxonomy" id="1424756"/>
    <lineage>
        <taxon>Eukaryota</taxon>
        <taxon>Fungi</taxon>
        <taxon>Dikarya</taxon>
        <taxon>Basidiomycota</taxon>
        <taxon>Agaricomycotina</taxon>
        <taxon>Tremellomycetes</taxon>
        <taxon>Filobasidiales</taxon>
        <taxon>Filobasidiaceae</taxon>
        <taxon>Naganishia</taxon>
    </lineage>
</organism>
<reference evidence="1" key="1">
    <citation type="submission" date="2023-04" db="EMBL/GenBank/DDBJ databases">
        <title>Draft Genome sequencing of Naganishia species isolated from polar environments using Oxford Nanopore Technology.</title>
        <authorList>
            <person name="Leo P."/>
            <person name="Venkateswaran K."/>
        </authorList>
    </citation>
    <scope>NUCLEOTIDE SEQUENCE</scope>
    <source>
        <strain evidence="1">MNA-CCFEE 5425</strain>
    </source>
</reference>
<evidence type="ECO:0000313" key="2">
    <source>
        <dbReference type="Proteomes" id="UP001243375"/>
    </source>
</evidence>
<evidence type="ECO:0000313" key="1">
    <source>
        <dbReference type="EMBL" id="KAJ9125216.1"/>
    </source>
</evidence>
<dbReference type="EMBL" id="JASBWU010000001">
    <property type="protein sequence ID" value="KAJ9125216.1"/>
    <property type="molecule type" value="Genomic_DNA"/>
</dbReference>